<reference evidence="7 8" key="1">
    <citation type="submission" date="2018-05" db="EMBL/GenBank/DDBJ databases">
        <title>Complete genome sequence of Megasphaera sp. AJH120T, isolated from the ceca of a chicken.</title>
        <authorList>
            <person name="Maki J."/>
            <person name="Looft T."/>
        </authorList>
    </citation>
    <scope>NUCLEOTIDE SEQUENCE [LARGE SCALE GENOMIC DNA]</scope>
    <source>
        <strain evidence="7 8">AJH120</strain>
    </source>
</reference>
<dbReference type="GO" id="GO:0008320">
    <property type="term" value="F:protein transmembrane transporter activity"/>
    <property type="evidence" value="ECO:0007669"/>
    <property type="project" value="TreeGrafter"/>
</dbReference>
<dbReference type="GO" id="GO:0098046">
    <property type="term" value="C:type V protein secretion system complex"/>
    <property type="evidence" value="ECO:0007669"/>
    <property type="project" value="TreeGrafter"/>
</dbReference>
<feature type="domain" description="Haemolysin activator HlyB C-terminal" evidence="5">
    <location>
        <begin position="208"/>
        <end position="504"/>
    </location>
</feature>
<organism evidence="7 8">
    <name type="scientific">Megasphaera stantonii</name>
    <dbReference type="NCBI Taxonomy" id="2144175"/>
    <lineage>
        <taxon>Bacteria</taxon>
        <taxon>Bacillati</taxon>
        <taxon>Bacillota</taxon>
        <taxon>Negativicutes</taxon>
        <taxon>Veillonellales</taxon>
        <taxon>Veillonellaceae</taxon>
        <taxon>Megasphaera</taxon>
    </lineage>
</organism>
<dbReference type="AlphaFoldDB" id="A0A346AX01"/>
<dbReference type="Proteomes" id="UP000254337">
    <property type="component" value="Chromosome"/>
</dbReference>
<evidence type="ECO:0000256" key="1">
    <source>
        <dbReference type="ARBA" id="ARBA00022452"/>
    </source>
</evidence>
<feature type="chain" id="PRO_5016558104" evidence="4">
    <location>
        <begin position="22"/>
        <end position="545"/>
    </location>
</feature>
<dbReference type="InterPro" id="IPR051544">
    <property type="entry name" value="TPS_OM_transporter"/>
</dbReference>
<dbReference type="GO" id="GO:0046819">
    <property type="term" value="P:protein secretion by the type V secretion system"/>
    <property type="evidence" value="ECO:0007669"/>
    <property type="project" value="TreeGrafter"/>
</dbReference>
<dbReference type="EMBL" id="CP029462">
    <property type="protein sequence ID" value="AXL20394.1"/>
    <property type="molecule type" value="Genomic_DNA"/>
</dbReference>
<dbReference type="OrthoDB" id="596066at2"/>
<keyword evidence="4" id="KW-0732">Signal</keyword>
<proteinExistence type="predicted"/>
<dbReference type="PANTHER" id="PTHR34597:SF1">
    <property type="entry name" value="HEME_HEMOPEXIN TRANSPORTER PROTEIN HUXB"/>
    <property type="match status" value="1"/>
</dbReference>
<evidence type="ECO:0000313" key="7">
    <source>
        <dbReference type="EMBL" id="AXL20394.1"/>
    </source>
</evidence>
<dbReference type="PROSITE" id="PS51257">
    <property type="entry name" value="PROKAR_LIPOPROTEIN"/>
    <property type="match status" value="1"/>
</dbReference>
<keyword evidence="1" id="KW-0472">Membrane</keyword>
<gene>
    <name evidence="7" type="ORF">DKB62_01745</name>
</gene>
<keyword evidence="3" id="KW-0998">Cell outer membrane</keyword>
<dbReference type="Pfam" id="PF08479">
    <property type="entry name" value="POTRA_2"/>
    <property type="match status" value="1"/>
</dbReference>
<dbReference type="InterPro" id="IPR013686">
    <property type="entry name" value="Polypept-transport_assoc_ShlB"/>
</dbReference>
<keyword evidence="2" id="KW-0812">Transmembrane</keyword>
<keyword evidence="1" id="KW-1134">Transmembrane beta strand</keyword>
<accession>A0A346AX01</accession>
<dbReference type="RefSeq" id="WP_095630154.1">
    <property type="nucleotide sequence ID" value="NZ_CALYAU010000003.1"/>
</dbReference>
<sequence length="545" mass="61552">MTKIMYATMMFSLALACPALAQSPIPTFDKEAVTVHPYNRTGRQDVIVDEATSEAYLPGNTGTDREPAFFVRQITLTGFPLPDEQGRLKEIVNAYSGRSVKVSELKELTDAITKYAKSSGYTVAQAVVPPQEIAGGQLEIKVYVAAYDEVRITQNTSDVADSVLQGYLYRLKQGEVMTDRELELAMNNLNDLPGVTARAVLRPGREEGTTSVDVEVERRPVWNNYVFTDNGGGYYSGRYRYGFHTEINNPGGDGDKVTLSGMMSSHDVKNYSVRYETPAGRGGTRLGAAFSQSEYELHTNSLYTSLGRSRGISLYGMTPLYRDRMNRLTAMYGYDRRDMEDSYRFRTASWPELKVGKRADVWHAGLSGSQYYPNEFTQYDLIYWYGDMDTDGGAYYDGAYHKLTGSLLKIWYDGLWNYRVRFQGQLANRALDGSEQFYLGGMNGVRAYGNNDGYGDAGWLGSVEIRRQTGVEGLEAAAFIDEGYGNNKAVGYSEHLSGWGLGLRYSKPNDWYVQLDWARKIDGRRDWSEPTDHDDRWWFQVYKMF</sequence>
<dbReference type="PANTHER" id="PTHR34597">
    <property type="entry name" value="SLR1661 PROTEIN"/>
    <property type="match status" value="1"/>
</dbReference>
<evidence type="ECO:0000256" key="4">
    <source>
        <dbReference type="SAM" id="SignalP"/>
    </source>
</evidence>
<evidence type="ECO:0000256" key="3">
    <source>
        <dbReference type="ARBA" id="ARBA00023237"/>
    </source>
</evidence>
<feature type="domain" description="Polypeptide-transport-associated ShlB-type" evidence="6">
    <location>
        <begin position="69"/>
        <end position="142"/>
    </location>
</feature>
<dbReference type="InterPro" id="IPR005565">
    <property type="entry name" value="Hemolysn_activator_HlyB_C"/>
</dbReference>
<feature type="signal peptide" evidence="4">
    <location>
        <begin position="1"/>
        <end position="21"/>
    </location>
</feature>
<name>A0A346AX01_9FIRM</name>
<dbReference type="Pfam" id="PF03865">
    <property type="entry name" value="ShlB"/>
    <property type="match status" value="1"/>
</dbReference>
<evidence type="ECO:0000259" key="5">
    <source>
        <dbReference type="Pfam" id="PF03865"/>
    </source>
</evidence>
<evidence type="ECO:0000256" key="2">
    <source>
        <dbReference type="ARBA" id="ARBA00022692"/>
    </source>
</evidence>
<evidence type="ECO:0000259" key="6">
    <source>
        <dbReference type="Pfam" id="PF08479"/>
    </source>
</evidence>
<evidence type="ECO:0000313" key="8">
    <source>
        <dbReference type="Proteomes" id="UP000254337"/>
    </source>
</evidence>
<dbReference type="Gene3D" id="2.40.160.50">
    <property type="entry name" value="membrane protein fhac: a member of the omp85/tpsb transporter family"/>
    <property type="match status" value="1"/>
</dbReference>
<keyword evidence="8" id="KW-1185">Reference proteome</keyword>
<protein>
    <submittedName>
        <fullName evidence="7">ShlB/FhaC/HecB family hemolysin secretion/activation protein</fullName>
    </submittedName>
</protein>
<dbReference type="KEGG" id="meg:DKB62_01745"/>
<dbReference type="Gene3D" id="3.10.20.310">
    <property type="entry name" value="membrane protein fhac"/>
    <property type="match status" value="1"/>
</dbReference>